<keyword evidence="2" id="KW-0812">Transmembrane</keyword>
<keyword evidence="4" id="KW-1185">Reference proteome</keyword>
<sequence>MVRPHGTTTFVALATMKMKEWREAEILTRAEMRGTAKANAMRSAVVVIGALAFGYLTLHLGFKPYLEKAQLEQQRQSAAASDTFPNGLSSGLPDSDRKL</sequence>
<organism evidence="3 4">
    <name type="scientific">Salvia divinorum</name>
    <name type="common">Maria pastora</name>
    <name type="synonym">Diviner's sage</name>
    <dbReference type="NCBI Taxonomy" id="28513"/>
    <lineage>
        <taxon>Eukaryota</taxon>
        <taxon>Viridiplantae</taxon>
        <taxon>Streptophyta</taxon>
        <taxon>Embryophyta</taxon>
        <taxon>Tracheophyta</taxon>
        <taxon>Spermatophyta</taxon>
        <taxon>Magnoliopsida</taxon>
        <taxon>eudicotyledons</taxon>
        <taxon>Gunneridae</taxon>
        <taxon>Pentapetalae</taxon>
        <taxon>asterids</taxon>
        <taxon>lamiids</taxon>
        <taxon>Lamiales</taxon>
        <taxon>Lamiaceae</taxon>
        <taxon>Nepetoideae</taxon>
        <taxon>Mentheae</taxon>
        <taxon>Salviinae</taxon>
        <taxon>Salvia</taxon>
        <taxon>Salvia subgen. Calosphace</taxon>
    </lineage>
</organism>
<dbReference type="PANTHER" id="PTHR33982">
    <property type="entry name" value="OUTER ENVELOPE MEMBRANE PROTEIN 7-RELATED"/>
    <property type="match status" value="1"/>
</dbReference>
<keyword evidence="2" id="KW-1133">Transmembrane helix</keyword>
<dbReference type="PANTHER" id="PTHR33982:SF4">
    <property type="entry name" value="TRANSMEMBRANE PROTEIN"/>
    <property type="match status" value="1"/>
</dbReference>
<feature type="transmembrane region" description="Helical" evidence="2">
    <location>
        <begin position="40"/>
        <end position="58"/>
    </location>
</feature>
<dbReference type="EMBL" id="JBEAFC010000007">
    <property type="protein sequence ID" value="KAL1548577.1"/>
    <property type="molecule type" value="Genomic_DNA"/>
</dbReference>
<evidence type="ECO:0000256" key="2">
    <source>
        <dbReference type="SAM" id="Phobius"/>
    </source>
</evidence>
<accession>A0ABD1GWP2</accession>
<gene>
    <name evidence="3" type="ORF">AAHA92_16791</name>
</gene>
<evidence type="ECO:0000256" key="1">
    <source>
        <dbReference type="SAM" id="MobiDB-lite"/>
    </source>
</evidence>
<dbReference type="Proteomes" id="UP001567538">
    <property type="component" value="Unassembled WGS sequence"/>
</dbReference>
<comment type="caution">
    <text evidence="3">The sequence shown here is derived from an EMBL/GenBank/DDBJ whole genome shotgun (WGS) entry which is preliminary data.</text>
</comment>
<proteinExistence type="predicted"/>
<feature type="region of interest" description="Disordered" evidence="1">
    <location>
        <begin position="76"/>
        <end position="99"/>
    </location>
</feature>
<dbReference type="InterPro" id="IPR038944">
    <property type="entry name" value="OEP7-like"/>
</dbReference>
<protein>
    <submittedName>
        <fullName evidence="3">Uncharacterized protein</fullName>
    </submittedName>
</protein>
<keyword evidence="2" id="KW-0472">Membrane</keyword>
<evidence type="ECO:0000313" key="3">
    <source>
        <dbReference type="EMBL" id="KAL1548577.1"/>
    </source>
</evidence>
<reference evidence="3 4" key="1">
    <citation type="submission" date="2024-06" db="EMBL/GenBank/DDBJ databases">
        <title>A chromosome level genome sequence of Diviner's sage (Salvia divinorum).</title>
        <authorList>
            <person name="Ford S.A."/>
            <person name="Ro D.-K."/>
            <person name="Ness R.W."/>
            <person name="Phillips M.A."/>
        </authorList>
    </citation>
    <scope>NUCLEOTIDE SEQUENCE [LARGE SCALE GENOMIC DNA]</scope>
    <source>
        <strain evidence="3">SAF-2024a</strain>
        <tissue evidence="3">Leaf</tissue>
    </source>
</reference>
<dbReference type="AlphaFoldDB" id="A0ABD1GWP2"/>
<feature type="compositionally biased region" description="Polar residues" evidence="1">
    <location>
        <begin position="76"/>
        <end position="89"/>
    </location>
</feature>
<evidence type="ECO:0000313" key="4">
    <source>
        <dbReference type="Proteomes" id="UP001567538"/>
    </source>
</evidence>
<name>A0ABD1GWP2_SALDI</name>